<feature type="transmembrane region" description="Helical" evidence="1">
    <location>
        <begin position="96"/>
        <end position="112"/>
    </location>
</feature>
<feature type="domain" description="VanZ-like" evidence="2">
    <location>
        <begin position="11"/>
        <end position="146"/>
    </location>
</feature>
<evidence type="ECO:0000313" key="3">
    <source>
        <dbReference type="EMBL" id="QUI24997.1"/>
    </source>
</evidence>
<dbReference type="InterPro" id="IPR006976">
    <property type="entry name" value="VanZ-like"/>
</dbReference>
<feature type="transmembrane region" description="Helical" evidence="1">
    <location>
        <begin position="71"/>
        <end position="89"/>
    </location>
</feature>
<feature type="transmembrane region" description="Helical" evidence="1">
    <location>
        <begin position="7"/>
        <end position="25"/>
    </location>
</feature>
<dbReference type="RefSeq" id="WP_212695696.1">
    <property type="nucleotide sequence ID" value="NZ_CP058649.1"/>
</dbReference>
<keyword evidence="1" id="KW-0472">Membrane</keyword>
<protein>
    <submittedName>
        <fullName evidence="3">VanZ family protein</fullName>
    </submittedName>
</protein>
<dbReference type="NCBIfam" id="NF037970">
    <property type="entry name" value="vanZ_1"/>
    <property type="match status" value="1"/>
</dbReference>
<feature type="transmembrane region" description="Helical" evidence="1">
    <location>
        <begin position="132"/>
        <end position="151"/>
    </location>
</feature>
<organism evidence="3 4">
    <name type="scientific">Vallitalea pronyensis</name>
    <dbReference type="NCBI Taxonomy" id="1348613"/>
    <lineage>
        <taxon>Bacteria</taxon>
        <taxon>Bacillati</taxon>
        <taxon>Bacillota</taxon>
        <taxon>Clostridia</taxon>
        <taxon>Lachnospirales</taxon>
        <taxon>Vallitaleaceae</taxon>
        <taxon>Vallitalea</taxon>
    </lineage>
</organism>
<reference evidence="3" key="1">
    <citation type="submission" date="2020-07" db="EMBL/GenBank/DDBJ databases">
        <title>Vallitalea pronyensis genome.</title>
        <authorList>
            <person name="Postec A."/>
        </authorList>
    </citation>
    <scope>NUCLEOTIDE SEQUENCE</scope>
    <source>
        <strain evidence="3">FatNI3</strain>
    </source>
</reference>
<dbReference type="AlphaFoldDB" id="A0A8J8MP62"/>
<dbReference type="InterPro" id="IPR016747">
    <property type="entry name" value="Phosphotransbutyrylase"/>
</dbReference>
<keyword evidence="4" id="KW-1185">Reference proteome</keyword>
<dbReference type="Pfam" id="PF04892">
    <property type="entry name" value="VanZ"/>
    <property type="match status" value="1"/>
</dbReference>
<dbReference type="EMBL" id="CP058649">
    <property type="protein sequence ID" value="QUI24997.1"/>
    <property type="molecule type" value="Genomic_DNA"/>
</dbReference>
<sequence>MKAKHIVGISVIIAIMITITIFSAQTATESDALSKGIVKQVAVGLGIMTEEEANSTHYSTIKQWDHYLRKATHFTIYFILGFITFMVLYAMIQKKAVALIVAWLIATVFAIFDEYHQTFVDGRGGQVSDVILDSAGALTAVVLGTLLIGVFRKNKGE</sequence>
<name>A0A8J8MP62_9FIRM</name>
<proteinExistence type="predicted"/>
<keyword evidence="1" id="KW-1133">Transmembrane helix</keyword>
<evidence type="ECO:0000313" key="4">
    <source>
        <dbReference type="Proteomes" id="UP000683246"/>
    </source>
</evidence>
<evidence type="ECO:0000259" key="2">
    <source>
        <dbReference type="Pfam" id="PF04892"/>
    </source>
</evidence>
<dbReference type="PIRSF" id="PIRSF019083">
    <property type="entry name" value="UCP019083_VanZ"/>
    <property type="match status" value="1"/>
</dbReference>
<accession>A0A8J8MP62</accession>
<keyword evidence="1" id="KW-0812">Transmembrane</keyword>
<dbReference type="Proteomes" id="UP000683246">
    <property type="component" value="Chromosome"/>
</dbReference>
<dbReference type="KEGG" id="vpy:HZI73_23075"/>
<evidence type="ECO:0000256" key="1">
    <source>
        <dbReference type="SAM" id="Phobius"/>
    </source>
</evidence>
<gene>
    <name evidence="3" type="primary">vanZ</name>
    <name evidence="3" type="ORF">HZI73_23075</name>
</gene>